<keyword evidence="1" id="KW-0812">Transmembrane</keyword>
<protein>
    <submittedName>
        <fullName evidence="2">Uncharacterized protein</fullName>
    </submittedName>
</protein>
<evidence type="ECO:0000313" key="3">
    <source>
        <dbReference type="Proteomes" id="UP000735302"/>
    </source>
</evidence>
<reference evidence="2 3" key="1">
    <citation type="journal article" date="2021" name="Elife">
        <title>Chloroplast acquisition without the gene transfer in kleptoplastic sea slugs, Plakobranchus ocellatus.</title>
        <authorList>
            <person name="Maeda T."/>
            <person name="Takahashi S."/>
            <person name="Yoshida T."/>
            <person name="Shimamura S."/>
            <person name="Takaki Y."/>
            <person name="Nagai Y."/>
            <person name="Toyoda A."/>
            <person name="Suzuki Y."/>
            <person name="Arimoto A."/>
            <person name="Ishii H."/>
            <person name="Satoh N."/>
            <person name="Nishiyama T."/>
            <person name="Hasebe M."/>
            <person name="Maruyama T."/>
            <person name="Minagawa J."/>
            <person name="Obokata J."/>
            <person name="Shigenobu S."/>
        </authorList>
    </citation>
    <scope>NUCLEOTIDE SEQUENCE [LARGE SCALE GENOMIC DNA]</scope>
</reference>
<feature type="transmembrane region" description="Helical" evidence="1">
    <location>
        <begin position="20"/>
        <end position="43"/>
    </location>
</feature>
<dbReference type="Proteomes" id="UP000735302">
    <property type="component" value="Unassembled WGS sequence"/>
</dbReference>
<keyword evidence="1" id="KW-0472">Membrane</keyword>
<keyword evidence="3" id="KW-1185">Reference proteome</keyword>
<proteinExistence type="predicted"/>
<dbReference type="AlphaFoldDB" id="A0AAV3YUG7"/>
<sequence length="118" mass="13211">MSVTWCISYSFYAPQISRDTYAQVVSLCISQSVPFLYFPMILLRSSYITLQLSSLWAPSCHFHIHTANNRTLKIDFGLTRVPNGACDIPLPLCRSAALPPVNFNLVCIDRDGSTDCSF</sequence>
<organism evidence="2 3">
    <name type="scientific">Plakobranchus ocellatus</name>
    <dbReference type="NCBI Taxonomy" id="259542"/>
    <lineage>
        <taxon>Eukaryota</taxon>
        <taxon>Metazoa</taxon>
        <taxon>Spiralia</taxon>
        <taxon>Lophotrochozoa</taxon>
        <taxon>Mollusca</taxon>
        <taxon>Gastropoda</taxon>
        <taxon>Heterobranchia</taxon>
        <taxon>Euthyneura</taxon>
        <taxon>Panpulmonata</taxon>
        <taxon>Sacoglossa</taxon>
        <taxon>Placobranchoidea</taxon>
        <taxon>Plakobranchidae</taxon>
        <taxon>Plakobranchus</taxon>
    </lineage>
</organism>
<gene>
    <name evidence="2" type="ORF">PoB_001723100</name>
</gene>
<evidence type="ECO:0000256" key="1">
    <source>
        <dbReference type="SAM" id="Phobius"/>
    </source>
</evidence>
<dbReference type="EMBL" id="BLXT01002056">
    <property type="protein sequence ID" value="GFN90725.1"/>
    <property type="molecule type" value="Genomic_DNA"/>
</dbReference>
<evidence type="ECO:0000313" key="2">
    <source>
        <dbReference type="EMBL" id="GFN90725.1"/>
    </source>
</evidence>
<accession>A0AAV3YUG7</accession>
<comment type="caution">
    <text evidence="2">The sequence shown here is derived from an EMBL/GenBank/DDBJ whole genome shotgun (WGS) entry which is preliminary data.</text>
</comment>
<name>A0AAV3YUG7_9GAST</name>
<keyword evidence="1" id="KW-1133">Transmembrane helix</keyword>